<dbReference type="SUPFAM" id="SSF55874">
    <property type="entry name" value="ATPase domain of HSP90 chaperone/DNA topoisomerase II/histidine kinase"/>
    <property type="match status" value="1"/>
</dbReference>
<dbReference type="InterPro" id="IPR003018">
    <property type="entry name" value="GAF"/>
</dbReference>
<feature type="domain" description="PPM-type phosphatase" evidence="3">
    <location>
        <begin position="379"/>
        <end position="588"/>
    </location>
</feature>
<dbReference type="STRING" id="310781.SAMN05216259_11760"/>
<dbReference type="PANTHER" id="PTHR43156:SF2">
    <property type="entry name" value="STAGE II SPORULATION PROTEIN E"/>
    <property type="match status" value="1"/>
</dbReference>
<evidence type="ECO:0000256" key="2">
    <source>
        <dbReference type="SAM" id="MobiDB-lite"/>
    </source>
</evidence>
<protein>
    <submittedName>
        <fullName evidence="4">Serine phosphatase RsbU, regulator of sigma subunit</fullName>
    </submittedName>
</protein>
<accession>A0A1H0PYG0</accession>
<dbReference type="Pfam" id="PF13185">
    <property type="entry name" value="GAF_2"/>
    <property type="match status" value="1"/>
</dbReference>
<sequence>MHAIGPTPSDQQAAPDEDGPEGFLPTATRRLVRDVDAAAATVFLRAPDAPELRAAVVAVTPLGVGSVERVSLDDEAYPSAPAWRTNSVVTMHGPELMPFHPDLSVFAPFPLQIAAVPLSSGTRVFGTLTVYWPRSRGGSAPAEIDRLVEAAAGLAGHLERLADHHEPMEPPAVPLVVNAEDEADTAGGFTPSTVPLIYHVHKLAMLLTGAVRTSEAVHMAMERLLGGFSAAAVVVSLVQDNRLQIAGASGCSTEFIRTADWVMLGESTPETDAVTTRKHARYAGTDRRTRGRLAERALDEDCDWLVFPLLAGGRSVGALSVALKRRHRDAAVQQSALTALATALAQAVDRTQTHEARHALVEKLQQALLPRVLPQPAGVVSTGRYTPATSGTDMGGDWYDVLTLPTGGVAMVIGDVEGHNPAAAAVMGQLGTAVRAYADEGRSPGEVLERANHLLISLDTGLFATCCCVWLDPDTGVAQLASAGHPLPLIHTADGTVPPPADLDIGLPLGIDPHTRYTAAESTLNPGTMLACFTDGLINSGSRLDAEEVTTVLAGDADIESLGDRIMTRLAHRHATRADDAALLLVRYEGPSSEARRAVRQLTIHRRDLRGTQRTRKLIREWLDDWELSGMADEEELLVSEVVTNGLVHGDSDVHVVVRRYPDRVRVEVRDSDPHRARAVTMPRQEDEAEGGRGLMIVSAFASAWGNSPSGRGKTVWFELPVPA</sequence>
<evidence type="ECO:0000256" key="1">
    <source>
        <dbReference type="ARBA" id="ARBA00022801"/>
    </source>
</evidence>
<dbReference type="Pfam" id="PF13581">
    <property type="entry name" value="HATPase_c_2"/>
    <property type="match status" value="1"/>
</dbReference>
<gene>
    <name evidence="4" type="ORF">SAMN05216259_11760</name>
</gene>
<evidence type="ECO:0000313" key="5">
    <source>
        <dbReference type="Proteomes" id="UP000199341"/>
    </source>
</evidence>
<proteinExistence type="predicted"/>
<dbReference type="InterPro" id="IPR003594">
    <property type="entry name" value="HATPase_dom"/>
</dbReference>
<dbReference type="Gene3D" id="3.30.450.40">
    <property type="match status" value="2"/>
</dbReference>
<dbReference type="InterPro" id="IPR001932">
    <property type="entry name" value="PPM-type_phosphatase-like_dom"/>
</dbReference>
<dbReference type="AlphaFoldDB" id="A0A1H0PYG0"/>
<feature type="region of interest" description="Disordered" evidence="2">
    <location>
        <begin position="1"/>
        <end position="24"/>
    </location>
</feature>
<dbReference type="RefSeq" id="WP_093787671.1">
    <property type="nucleotide sequence ID" value="NZ_FNIE01000017.1"/>
</dbReference>
<dbReference type="InterPro" id="IPR036457">
    <property type="entry name" value="PPM-type-like_dom_sf"/>
</dbReference>
<dbReference type="SMART" id="SM00331">
    <property type="entry name" value="PP2C_SIG"/>
    <property type="match status" value="1"/>
</dbReference>
<dbReference type="InterPro" id="IPR052016">
    <property type="entry name" value="Bact_Sigma-Reg"/>
</dbReference>
<evidence type="ECO:0000313" key="4">
    <source>
        <dbReference type="EMBL" id="SDP10172.1"/>
    </source>
</evidence>
<dbReference type="EMBL" id="FNIE01000017">
    <property type="protein sequence ID" value="SDP10172.1"/>
    <property type="molecule type" value="Genomic_DNA"/>
</dbReference>
<dbReference type="Pfam" id="PF07228">
    <property type="entry name" value="SpoIIE"/>
    <property type="match status" value="1"/>
</dbReference>
<reference evidence="4 5" key="1">
    <citation type="submission" date="2016-10" db="EMBL/GenBank/DDBJ databases">
        <authorList>
            <person name="de Groot N.N."/>
        </authorList>
    </citation>
    <scope>NUCLEOTIDE SEQUENCE [LARGE SCALE GENOMIC DNA]</scope>
    <source>
        <strain evidence="4 5">CGMCC 4.2022</strain>
    </source>
</reference>
<organism evidence="4 5">
    <name type="scientific">Actinacidiphila guanduensis</name>
    <dbReference type="NCBI Taxonomy" id="310781"/>
    <lineage>
        <taxon>Bacteria</taxon>
        <taxon>Bacillati</taxon>
        <taxon>Actinomycetota</taxon>
        <taxon>Actinomycetes</taxon>
        <taxon>Kitasatosporales</taxon>
        <taxon>Streptomycetaceae</taxon>
        <taxon>Actinacidiphila</taxon>
    </lineage>
</organism>
<dbReference type="InterPro" id="IPR029016">
    <property type="entry name" value="GAF-like_dom_sf"/>
</dbReference>
<keyword evidence="5" id="KW-1185">Reference proteome</keyword>
<dbReference type="PANTHER" id="PTHR43156">
    <property type="entry name" value="STAGE II SPORULATION PROTEIN E-RELATED"/>
    <property type="match status" value="1"/>
</dbReference>
<evidence type="ECO:0000259" key="3">
    <source>
        <dbReference type="SMART" id="SM00331"/>
    </source>
</evidence>
<dbReference type="GO" id="GO:0016791">
    <property type="term" value="F:phosphatase activity"/>
    <property type="evidence" value="ECO:0007669"/>
    <property type="project" value="TreeGrafter"/>
</dbReference>
<dbReference type="SUPFAM" id="SSF81606">
    <property type="entry name" value="PP2C-like"/>
    <property type="match status" value="1"/>
</dbReference>
<dbReference type="SUPFAM" id="SSF55781">
    <property type="entry name" value="GAF domain-like"/>
    <property type="match status" value="2"/>
</dbReference>
<dbReference type="Gene3D" id="3.60.40.10">
    <property type="entry name" value="PPM-type phosphatase domain"/>
    <property type="match status" value="1"/>
</dbReference>
<dbReference type="InterPro" id="IPR036890">
    <property type="entry name" value="HATPase_C_sf"/>
</dbReference>
<keyword evidence="1" id="KW-0378">Hydrolase</keyword>
<name>A0A1H0PYG0_9ACTN</name>
<dbReference type="Gene3D" id="3.30.565.10">
    <property type="entry name" value="Histidine kinase-like ATPase, C-terminal domain"/>
    <property type="match status" value="1"/>
</dbReference>
<dbReference type="Proteomes" id="UP000199341">
    <property type="component" value="Unassembled WGS sequence"/>
</dbReference>
<dbReference type="OrthoDB" id="4327509at2"/>
<dbReference type="CDD" id="cd16936">
    <property type="entry name" value="HATPase_RsbW-like"/>
    <property type="match status" value="1"/>
</dbReference>